<comment type="caution">
    <text evidence="2">The sequence shown here is derived from an EMBL/GenBank/DDBJ whole genome shotgun (WGS) entry which is preliminary data.</text>
</comment>
<protein>
    <submittedName>
        <fullName evidence="2">Uncharacterized protein</fullName>
    </submittedName>
</protein>
<accession>A0AAU9P7I0</accession>
<keyword evidence="3" id="KW-1185">Reference proteome</keyword>
<gene>
    <name evidence="2" type="ORF">LVIROSA_LOCUS31652</name>
</gene>
<reference evidence="2 3" key="1">
    <citation type="submission" date="2022-01" db="EMBL/GenBank/DDBJ databases">
        <authorList>
            <person name="Xiong W."/>
            <person name="Schranz E."/>
        </authorList>
    </citation>
    <scope>NUCLEOTIDE SEQUENCE [LARGE SCALE GENOMIC DNA]</scope>
</reference>
<evidence type="ECO:0000256" key="1">
    <source>
        <dbReference type="SAM" id="MobiDB-lite"/>
    </source>
</evidence>
<feature type="region of interest" description="Disordered" evidence="1">
    <location>
        <begin position="50"/>
        <end position="71"/>
    </location>
</feature>
<dbReference type="AlphaFoldDB" id="A0AAU9P7I0"/>
<proteinExistence type="predicted"/>
<sequence length="71" mass="8070">MWLFFCLTDLPLKSIASHSLDIISFDLMKTRRIKSFGETTLGMRSRRIGTSYYQPNQGNVNQGKGKGTIEN</sequence>
<name>A0AAU9P7I0_9ASTR</name>
<evidence type="ECO:0000313" key="2">
    <source>
        <dbReference type="EMBL" id="CAH1445918.1"/>
    </source>
</evidence>
<dbReference type="Proteomes" id="UP001157418">
    <property type="component" value="Unassembled WGS sequence"/>
</dbReference>
<organism evidence="2 3">
    <name type="scientific">Lactuca virosa</name>
    <dbReference type="NCBI Taxonomy" id="75947"/>
    <lineage>
        <taxon>Eukaryota</taxon>
        <taxon>Viridiplantae</taxon>
        <taxon>Streptophyta</taxon>
        <taxon>Embryophyta</taxon>
        <taxon>Tracheophyta</taxon>
        <taxon>Spermatophyta</taxon>
        <taxon>Magnoliopsida</taxon>
        <taxon>eudicotyledons</taxon>
        <taxon>Gunneridae</taxon>
        <taxon>Pentapetalae</taxon>
        <taxon>asterids</taxon>
        <taxon>campanulids</taxon>
        <taxon>Asterales</taxon>
        <taxon>Asteraceae</taxon>
        <taxon>Cichorioideae</taxon>
        <taxon>Cichorieae</taxon>
        <taxon>Lactucinae</taxon>
        <taxon>Lactuca</taxon>
    </lineage>
</organism>
<evidence type="ECO:0000313" key="3">
    <source>
        <dbReference type="Proteomes" id="UP001157418"/>
    </source>
</evidence>
<dbReference type="EMBL" id="CAKMRJ010005523">
    <property type="protein sequence ID" value="CAH1445918.1"/>
    <property type="molecule type" value="Genomic_DNA"/>
</dbReference>